<keyword evidence="3 6" id="KW-0479">Metal-binding</keyword>
<comment type="similarity">
    <text evidence="6">Belongs to the UPF0313 family.</text>
</comment>
<dbReference type="Gene3D" id="3.80.30.20">
    <property type="entry name" value="tm_1862 like domain"/>
    <property type="match status" value="1"/>
</dbReference>
<feature type="region of interest" description="Disordered" evidence="7">
    <location>
        <begin position="545"/>
        <end position="593"/>
    </location>
</feature>
<evidence type="ECO:0000256" key="7">
    <source>
        <dbReference type="SAM" id="MobiDB-lite"/>
    </source>
</evidence>
<dbReference type="SFLD" id="SFLDG01082">
    <property type="entry name" value="B12-binding_domain_containing"/>
    <property type="match status" value="1"/>
</dbReference>
<dbReference type="PaxDb" id="522772-Dacet_2255"/>
<dbReference type="InterPro" id="IPR058240">
    <property type="entry name" value="rSAM_sf"/>
</dbReference>
<dbReference type="InterPro" id="IPR007197">
    <property type="entry name" value="rSAM"/>
</dbReference>
<name>D4H2Z4_DENA2</name>
<accession>D4H2Z4</accession>
<evidence type="ECO:0000256" key="6">
    <source>
        <dbReference type="HAMAP-Rule" id="MF_01251"/>
    </source>
</evidence>
<reference evidence="9 10" key="1">
    <citation type="journal article" date="2010" name="Stand. Genomic Sci.">
        <title>Complete genome sequence of Denitrovibrio acetiphilus type strain (N2460).</title>
        <authorList>
            <person name="Kiss H."/>
            <person name="Lang E."/>
            <person name="Lapidus A."/>
            <person name="Copeland A."/>
            <person name="Nolan M."/>
            <person name="Glavina Del Rio T."/>
            <person name="Chen F."/>
            <person name="Lucas S."/>
            <person name="Tice H."/>
            <person name="Cheng J.F."/>
            <person name="Han C."/>
            <person name="Goodwin L."/>
            <person name="Pitluck S."/>
            <person name="Liolios K."/>
            <person name="Pati A."/>
            <person name="Ivanova N."/>
            <person name="Mavromatis K."/>
            <person name="Chen A."/>
            <person name="Palaniappan K."/>
            <person name="Land M."/>
            <person name="Hauser L."/>
            <person name="Chang Y.J."/>
            <person name="Jeffries C.D."/>
            <person name="Detter J.C."/>
            <person name="Brettin T."/>
            <person name="Spring S."/>
            <person name="Rohde M."/>
            <person name="Goker M."/>
            <person name="Woyke T."/>
            <person name="Bristow J."/>
            <person name="Eisen J.A."/>
            <person name="Markowitz V."/>
            <person name="Hugenholtz P."/>
            <person name="Kyrpides N.C."/>
            <person name="Klenk H.P."/>
        </authorList>
    </citation>
    <scope>NUCLEOTIDE SEQUENCE [LARGE SCALE GENOMIC DNA]</scope>
    <source>
        <strain evidence="10">DSM 12809 / NBRC 114555 / N2460</strain>
    </source>
</reference>
<dbReference type="InterPro" id="IPR022946">
    <property type="entry name" value="UPF0313"/>
</dbReference>
<dbReference type="OrthoDB" id="9803479at2"/>
<keyword evidence="1 6" id="KW-0004">4Fe-4S</keyword>
<protein>
    <submittedName>
        <fullName evidence="9">Radical SAM domain protein</fullName>
    </submittedName>
</protein>
<dbReference type="eggNOG" id="COG1032">
    <property type="taxonomic scope" value="Bacteria"/>
</dbReference>
<dbReference type="STRING" id="522772.Dacet_2255"/>
<evidence type="ECO:0000313" key="9">
    <source>
        <dbReference type="EMBL" id="ADD69017.1"/>
    </source>
</evidence>
<keyword evidence="10" id="KW-1185">Reference proteome</keyword>
<dbReference type="GO" id="GO:0051539">
    <property type="term" value="F:4 iron, 4 sulfur cluster binding"/>
    <property type="evidence" value="ECO:0007669"/>
    <property type="project" value="UniProtKB-KW"/>
</dbReference>
<dbReference type="GO" id="GO:0003824">
    <property type="term" value="F:catalytic activity"/>
    <property type="evidence" value="ECO:0007669"/>
    <property type="project" value="InterPro"/>
</dbReference>
<dbReference type="InterPro" id="IPR013704">
    <property type="entry name" value="UPF0313_N"/>
</dbReference>
<dbReference type="HAMAP" id="MF_01251">
    <property type="entry name" value="UPF0313"/>
    <property type="match status" value="1"/>
</dbReference>
<organism evidence="9 10">
    <name type="scientific">Denitrovibrio acetiphilus (strain DSM 12809 / NBRC 114555 / N2460)</name>
    <dbReference type="NCBI Taxonomy" id="522772"/>
    <lineage>
        <taxon>Bacteria</taxon>
        <taxon>Pseudomonadati</taxon>
        <taxon>Deferribacterota</taxon>
        <taxon>Deferribacteres</taxon>
        <taxon>Deferribacterales</taxon>
        <taxon>Geovibrionaceae</taxon>
        <taxon>Denitrovibrio</taxon>
    </lineage>
</organism>
<evidence type="ECO:0000256" key="4">
    <source>
        <dbReference type="ARBA" id="ARBA00023004"/>
    </source>
</evidence>
<evidence type="ECO:0000259" key="8">
    <source>
        <dbReference type="PROSITE" id="PS51918"/>
    </source>
</evidence>
<dbReference type="EMBL" id="CP001968">
    <property type="protein sequence ID" value="ADD69017.1"/>
    <property type="molecule type" value="Genomic_DNA"/>
</dbReference>
<feature type="binding site" evidence="6">
    <location>
        <position position="302"/>
    </location>
    <ligand>
        <name>[4Fe-4S] cluster</name>
        <dbReference type="ChEBI" id="CHEBI:49883"/>
        <note>4Fe-4S-S-AdoMet</note>
    </ligand>
</feature>
<dbReference type="HOGENOM" id="CLU_018288_2_0_0"/>
<evidence type="ECO:0000256" key="2">
    <source>
        <dbReference type="ARBA" id="ARBA00022691"/>
    </source>
</evidence>
<proteinExistence type="inferred from homology"/>
<dbReference type="InterPro" id="IPR023404">
    <property type="entry name" value="rSAM_horseshoe"/>
</dbReference>
<evidence type="ECO:0000256" key="5">
    <source>
        <dbReference type="ARBA" id="ARBA00023014"/>
    </source>
</evidence>
<evidence type="ECO:0000256" key="1">
    <source>
        <dbReference type="ARBA" id="ARBA00022485"/>
    </source>
</evidence>
<dbReference type="InterPro" id="IPR006638">
    <property type="entry name" value="Elp3/MiaA/NifB-like_rSAM"/>
</dbReference>
<dbReference type="FunCoup" id="D4H2Z4">
    <property type="interactions" value="20"/>
</dbReference>
<dbReference type="Pfam" id="PF08497">
    <property type="entry name" value="Radical_SAM_N"/>
    <property type="match status" value="1"/>
</dbReference>
<evidence type="ECO:0000313" key="10">
    <source>
        <dbReference type="Proteomes" id="UP000002012"/>
    </source>
</evidence>
<dbReference type="InParanoid" id="D4H2Z4"/>
<dbReference type="PROSITE" id="PS01278">
    <property type="entry name" value="MTTASE_RADICAL"/>
    <property type="match status" value="1"/>
</dbReference>
<dbReference type="AlphaFoldDB" id="D4H2Z4"/>
<keyword evidence="2 6" id="KW-0949">S-adenosyl-L-methionine</keyword>
<evidence type="ECO:0000256" key="3">
    <source>
        <dbReference type="ARBA" id="ARBA00022723"/>
    </source>
</evidence>
<dbReference type="SUPFAM" id="SSF102114">
    <property type="entry name" value="Radical SAM enzymes"/>
    <property type="match status" value="1"/>
</dbReference>
<dbReference type="SFLD" id="SFLDS00029">
    <property type="entry name" value="Radical_SAM"/>
    <property type="match status" value="1"/>
</dbReference>
<dbReference type="RefSeq" id="WP_013011519.1">
    <property type="nucleotide sequence ID" value="NC_013943.1"/>
</dbReference>
<dbReference type="PROSITE" id="PS51918">
    <property type="entry name" value="RADICAL_SAM"/>
    <property type="match status" value="1"/>
</dbReference>
<feature type="compositionally biased region" description="Basic residues" evidence="7">
    <location>
        <begin position="571"/>
        <end position="593"/>
    </location>
</feature>
<feature type="binding site" evidence="6">
    <location>
        <position position="298"/>
    </location>
    <ligand>
        <name>[4Fe-4S] cluster</name>
        <dbReference type="ChEBI" id="CHEBI:49883"/>
        <note>4Fe-4S-S-AdoMet</note>
    </ligand>
</feature>
<comment type="cofactor">
    <cofactor evidence="6">
        <name>[4Fe-4S] cluster</name>
        <dbReference type="ChEBI" id="CHEBI:49883"/>
    </cofactor>
    <text evidence="6">Binds 1 [4Fe-4S] cluster. The cluster is coordinated with 3 cysteines and an exchangeable S-adenosyl-L-methionine.</text>
</comment>
<dbReference type="SMART" id="SM00729">
    <property type="entry name" value="Elp3"/>
    <property type="match status" value="1"/>
</dbReference>
<dbReference type="GO" id="GO:0005506">
    <property type="term" value="F:iron ion binding"/>
    <property type="evidence" value="ECO:0007669"/>
    <property type="project" value="UniProtKB-UniRule"/>
</dbReference>
<dbReference type="PANTHER" id="PTHR32331:SF0">
    <property type="entry name" value="UPF0313 PROTEIN YGIQ"/>
    <property type="match status" value="1"/>
</dbReference>
<dbReference type="SFLD" id="SFLDG01069">
    <property type="entry name" value="UPF0313"/>
    <property type="match status" value="1"/>
</dbReference>
<gene>
    <name evidence="9" type="ordered locus">Dacet_2255</name>
</gene>
<feature type="binding site" evidence="6">
    <location>
        <position position="305"/>
    </location>
    <ligand>
        <name>[4Fe-4S] cluster</name>
        <dbReference type="ChEBI" id="CHEBI:49883"/>
        <note>4Fe-4S-S-AdoMet</note>
    </ligand>
</feature>
<dbReference type="NCBIfam" id="TIGR03904">
    <property type="entry name" value="SAM_YgiQ"/>
    <property type="match status" value="1"/>
</dbReference>
<keyword evidence="4 6" id="KW-0408">Iron</keyword>
<dbReference type="PANTHER" id="PTHR32331">
    <property type="entry name" value="UPF0313 PROTEIN YGIQ"/>
    <property type="match status" value="1"/>
</dbReference>
<feature type="domain" description="Radical SAM core" evidence="8">
    <location>
        <begin position="284"/>
        <end position="558"/>
    </location>
</feature>
<keyword evidence="5 6" id="KW-0411">Iron-sulfur</keyword>
<dbReference type="InterPro" id="IPR020612">
    <property type="entry name" value="Methylthiotransferase_CS"/>
</dbReference>
<dbReference type="KEGG" id="dap:Dacet_2255"/>
<sequence length="593" mass="67619">MNNFLPTTKKEIASLGWDRPDIIIISGDTYLDSPYNGAALIGRLLQSEGYKTAIIAQPEMDTNDITRLGEPKLFWGVTAGCVDSMVANYTASKKPRRNDDFTPGGENSRRPDRALIAYTNLIRKHFKNTSPIVIAGIEASLRRLTHYDFWSDKLRRSVLFDSKADCLIYGMGEKAILELAKGTEYKDIKGLCYISSEVPTGYVELPPHDECVRDKDVFTKMFHTFYKNNDYITAEGLAQKQDTRFLVQNPPQEDPARVELNSYHELPYTYEIHPYYAAQGHVKAMDTIRNSVTTHRGCYGECNFCAIAVHQGTRIIERTEASVEKEVLRFIDKKGWNGIINDIGGPTANMYGMECRKKKDQGRCADKRCMYPSICPSLSVDHRFTNSLLSRIRKLDGIKRVFIASGIRYDLIMADKKFGPQYLENLVRFYVSGQLKIAPEHCDQEVLDMMGKPSEKVLKDFVNAYYNENKKQGKKQFLTYYMIAAHPGCEMHHMENLKRFASKELKINPEQVQIFTPLPSTYSALMYYTGKDPFTGRDVFVERDSTARKRQKDALVTSSDRRPGKATAAPKKSHRPKPKARPKTKCCAVRKKR</sequence>
<dbReference type="Proteomes" id="UP000002012">
    <property type="component" value="Chromosome"/>
</dbReference>